<dbReference type="InterPro" id="IPR032675">
    <property type="entry name" value="LRR_dom_sf"/>
</dbReference>
<keyword evidence="6" id="KW-0732">Signal</keyword>
<keyword evidence="4" id="KW-0964">Secreted</keyword>
<dbReference type="Gene3D" id="3.80.10.10">
    <property type="entry name" value="Ribonuclease Inhibitor"/>
    <property type="match status" value="1"/>
</dbReference>
<reference evidence="12" key="1">
    <citation type="journal article" date="2018" name="Genome Biol.">
        <title>SKESA: strategic k-mer extension for scrupulous assemblies.</title>
        <authorList>
            <person name="Souvorov A."/>
            <person name="Agarwala R."/>
            <person name="Lipman D.J."/>
        </authorList>
    </citation>
    <scope>NUCLEOTIDE SEQUENCE</scope>
    <source>
        <strain evidence="12">SFBRL218_S4</strain>
    </source>
</reference>
<dbReference type="SMART" id="SM00369">
    <property type="entry name" value="LRR_TYP"/>
    <property type="match status" value="11"/>
</dbReference>
<dbReference type="InterPro" id="IPR019931">
    <property type="entry name" value="LPXTG_anchor"/>
</dbReference>
<keyword evidence="10" id="KW-0812">Transmembrane</keyword>
<keyword evidence="10" id="KW-1133">Transmembrane helix</keyword>
<dbReference type="InterPro" id="IPR042229">
    <property type="entry name" value="Listeria/Bacterioides_rpt_sf"/>
</dbReference>
<evidence type="ECO:0000259" key="11">
    <source>
        <dbReference type="PROSITE" id="PS50847"/>
    </source>
</evidence>
<feature type="transmembrane region" description="Helical" evidence="10">
    <location>
        <begin position="783"/>
        <end position="800"/>
    </location>
</feature>
<dbReference type="PANTHER" id="PTHR46652:SF3">
    <property type="entry name" value="LEUCINE-RICH REPEAT-CONTAINING PROTEIN 9"/>
    <property type="match status" value="1"/>
</dbReference>
<dbReference type="SUPFAM" id="SSF81296">
    <property type="entry name" value="E set domains"/>
    <property type="match status" value="1"/>
</dbReference>
<dbReference type="InterPro" id="IPR047600">
    <property type="entry name" value="InlA"/>
</dbReference>
<gene>
    <name evidence="12" type="primary">inlA</name>
    <name evidence="12" type="ORF">IP987_001388</name>
</gene>
<dbReference type="SMART" id="SM00365">
    <property type="entry name" value="LRR_SD22"/>
    <property type="match status" value="15"/>
</dbReference>
<protein>
    <submittedName>
        <fullName evidence="12">Class 1 internalin InlA</fullName>
    </submittedName>
</protein>
<feature type="domain" description="Gram-positive cocci surface proteins LPxTG" evidence="11">
    <location>
        <begin position="774"/>
        <end position="807"/>
    </location>
</feature>
<dbReference type="Gene3D" id="2.60.40.1220">
    <property type="match status" value="1"/>
</dbReference>
<evidence type="ECO:0000256" key="3">
    <source>
        <dbReference type="ARBA" id="ARBA00022512"/>
    </source>
</evidence>
<sequence length="807" mass="87250">MRRKRYVWLKSILVAILVLGSGVWINTSNGTNAQAATITQDTPINQIFTDTALAEKMKTVLGKTNVTDTVSQTDLDQVTTLQADRLGIKSIDGLEYLNNLTQINFSNNQLTDITPLKDLTKLVDILMNNNQIADITPLANLSNLTGLTLFNNQITDIDPLKNLTNLNRLELSSNTISDISALSGLTNLQQLSFGNQVTDLKPLANLTTLERLDISSNKVSDISVLAKLTNLESLIATNNQISDITPLGILTNLDELSLNGNQLKDIGTLASLTNLTDLDLANNQISNLAPLSGLTKLTELKLGANQISNISPLAGLTALTNLELNENQLEDISPISNLKNLTYLTLYFNNISDISPVSSLTKLQRLFFYNNKVSDVSSLANLTNINWLSAGHNQISDLTPLANLTRITQLGLNDQEWTNPPVNYKVNVSIPNTVKNVTGALIAPATISDGGSYAEPDITWNLPSYTNEVSYTFNQSVTIGKGTTTFSGTVTQPLKAIFNAKFHVDGKETTKEVEAGNLLTEPAKPVKEGHTFVGWFDAQTGGTKWNFSTDKMPTNDIDLYAQFSINSYTATFDNDGVTTSQTVDYQGLLQEPTAPTKEGYAFKGWYDAKTGGDKWDFATSKMPAKNITLYAQYSANSYTATFDVDGKTMTQAVDYQGLLKEPKTPTKAGYTFKGWYDEKTDGKKWDFATDKMPANDITLYAQFTKNPVAPPTTGGNTPPTTNNGGNTPPTTNNGGNTTPPSANIPGSNTSTGNSASTTSTMNAYDPYNSKEASLPTTGDSDNALYLLIGLLAVGTAVALTKKARASK</sequence>
<dbReference type="InterPro" id="IPR014755">
    <property type="entry name" value="Cu-Rt/internalin_Ig-like"/>
</dbReference>
<keyword evidence="10" id="KW-0472">Membrane</keyword>
<comment type="subcellular location">
    <subcellularLocation>
        <location evidence="1">Secreted</location>
        <location evidence="1">Cell wall</location>
        <topology evidence="1">Peptidoglycan-anchor</topology>
    </subcellularLocation>
</comment>
<evidence type="ECO:0000256" key="1">
    <source>
        <dbReference type="ARBA" id="ARBA00004168"/>
    </source>
</evidence>
<keyword evidence="5" id="KW-0433">Leucine-rich repeat</keyword>
<comment type="similarity">
    <text evidence="2">Belongs to the internalin family.</text>
</comment>
<organism evidence="12">
    <name type="scientific">Listeria monocytogenes</name>
    <dbReference type="NCBI Taxonomy" id="1639"/>
    <lineage>
        <taxon>Bacteria</taxon>
        <taxon>Bacillati</taxon>
        <taxon>Bacillota</taxon>
        <taxon>Bacilli</taxon>
        <taxon>Bacillales</taxon>
        <taxon>Listeriaceae</taxon>
        <taxon>Listeria</taxon>
    </lineage>
</organism>
<dbReference type="Gene3D" id="2.60.40.4270">
    <property type="entry name" value="Listeria-Bacteroides repeat domain"/>
    <property type="match status" value="3"/>
</dbReference>
<evidence type="ECO:0000313" key="12">
    <source>
        <dbReference type="EMBL" id="HAO5922201.1"/>
    </source>
</evidence>
<dbReference type="Pfam" id="PF00746">
    <property type="entry name" value="Gram_pos_anchor"/>
    <property type="match status" value="1"/>
</dbReference>
<dbReference type="SUPFAM" id="SSF52058">
    <property type="entry name" value="L domain-like"/>
    <property type="match status" value="1"/>
</dbReference>
<dbReference type="FunFam" id="3.80.10.10:FF:001164">
    <property type="entry name" value="GH01279p"/>
    <property type="match status" value="1"/>
</dbReference>
<dbReference type="PROSITE" id="PS51450">
    <property type="entry name" value="LRR"/>
    <property type="match status" value="13"/>
</dbReference>
<dbReference type="InterPro" id="IPR014756">
    <property type="entry name" value="Ig_E-set"/>
</dbReference>
<feature type="compositionally biased region" description="Low complexity" evidence="9">
    <location>
        <begin position="711"/>
        <end position="760"/>
    </location>
</feature>
<reference evidence="12" key="2">
    <citation type="submission" date="2020-10" db="EMBL/GenBank/DDBJ databases">
        <authorList>
            <consortium name="NCBI Pathogen Detection Project"/>
        </authorList>
    </citation>
    <scope>NUCLEOTIDE SEQUENCE</scope>
    <source>
        <strain evidence="12">SFBRL218_S4</strain>
    </source>
</reference>
<dbReference type="Pfam" id="PF08191">
    <property type="entry name" value="LRR_adjacent"/>
    <property type="match status" value="1"/>
</dbReference>
<dbReference type="NCBIfam" id="TIGR02543">
    <property type="entry name" value="List_Bact_rpt"/>
    <property type="match status" value="3"/>
</dbReference>
<dbReference type="PANTHER" id="PTHR46652">
    <property type="entry name" value="LEUCINE-RICH REPEAT AND IQ DOMAIN-CONTAINING PROTEIN 1-RELATED"/>
    <property type="match status" value="1"/>
</dbReference>
<dbReference type="PROSITE" id="PS50847">
    <property type="entry name" value="GRAM_POS_ANCHORING"/>
    <property type="match status" value="1"/>
</dbReference>
<evidence type="ECO:0000256" key="4">
    <source>
        <dbReference type="ARBA" id="ARBA00022525"/>
    </source>
</evidence>
<dbReference type="AlphaFoldDB" id="A0A8H9JRE6"/>
<dbReference type="Proteomes" id="UP000853596">
    <property type="component" value="Unassembled WGS sequence"/>
</dbReference>
<comment type="caution">
    <text evidence="12">The sequence shown here is derived from an EMBL/GenBank/DDBJ whole genome shotgun (WGS) entry which is preliminary data.</text>
</comment>
<keyword evidence="3" id="KW-0134">Cell wall</keyword>
<keyword evidence="8" id="KW-0572">Peptidoglycan-anchor</keyword>
<dbReference type="InterPro" id="IPR050836">
    <property type="entry name" value="SDS22/Internalin_LRR"/>
</dbReference>
<dbReference type="FunFam" id="2.60.40.1220:FF:000002">
    <property type="entry name" value="Internalin A"/>
    <property type="match status" value="1"/>
</dbReference>
<dbReference type="InterPro" id="IPR012569">
    <property type="entry name" value="Inl_IR"/>
</dbReference>
<evidence type="ECO:0000256" key="8">
    <source>
        <dbReference type="ARBA" id="ARBA00023088"/>
    </source>
</evidence>
<evidence type="ECO:0000256" key="2">
    <source>
        <dbReference type="ARBA" id="ARBA00009432"/>
    </source>
</evidence>
<evidence type="ECO:0000256" key="7">
    <source>
        <dbReference type="ARBA" id="ARBA00022737"/>
    </source>
</evidence>
<dbReference type="Pfam" id="PF12799">
    <property type="entry name" value="LRR_4"/>
    <property type="match status" value="6"/>
</dbReference>
<dbReference type="InterPro" id="IPR013378">
    <property type="entry name" value="InlB-like_B-rpt"/>
</dbReference>
<feature type="region of interest" description="Disordered" evidence="9">
    <location>
        <begin position="705"/>
        <end position="764"/>
    </location>
</feature>
<evidence type="ECO:0000256" key="9">
    <source>
        <dbReference type="SAM" id="MobiDB-lite"/>
    </source>
</evidence>
<name>A0A8H9JRE6_LISMN</name>
<evidence type="ECO:0000256" key="10">
    <source>
        <dbReference type="SAM" id="Phobius"/>
    </source>
</evidence>
<evidence type="ECO:0000256" key="5">
    <source>
        <dbReference type="ARBA" id="ARBA00022614"/>
    </source>
</evidence>
<dbReference type="InterPro" id="IPR024634">
    <property type="entry name" value="Internalin_N"/>
</dbReference>
<dbReference type="Pfam" id="PF09479">
    <property type="entry name" value="Flg_new"/>
    <property type="match status" value="3"/>
</dbReference>
<dbReference type="EMBL" id="DABXZF010000011">
    <property type="protein sequence ID" value="HAO5922201.1"/>
    <property type="molecule type" value="Genomic_DNA"/>
</dbReference>
<dbReference type="NCBIfam" id="TIGR01167">
    <property type="entry name" value="LPXTG_anchor"/>
    <property type="match status" value="1"/>
</dbReference>
<dbReference type="InterPro" id="IPR003591">
    <property type="entry name" value="Leu-rich_rpt_typical-subtyp"/>
</dbReference>
<dbReference type="Pfam" id="PF12354">
    <property type="entry name" value="Internalin_N"/>
    <property type="match status" value="1"/>
</dbReference>
<keyword evidence="7" id="KW-0677">Repeat</keyword>
<dbReference type="GO" id="GO:0009274">
    <property type="term" value="C:peptidoglycan-based cell wall"/>
    <property type="evidence" value="ECO:0007669"/>
    <property type="project" value="UniProtKB-ARBA"/>
</dbReference>
<dbReference type="InterPro" id="IPR001611">
    <property type="entry name" value="Leu-rich_rpt"/>
</dbReference>
<dbReference type="NCBIfam" id="NF033189">
    <property type="entry name" value="internalin_A"/>
    <property type="match status" value="1"/>
</dbReference>
<evidence type="ECO:0000256" key="6">
    <source>
        <dbReference type="ARBA" id="ARBA00022729"/>
    </source>
</evidence>
<accession>A0A8H9JRE6</accession>
<dbReference type="InterPro" id="IPR025875">
    <property type="entry name" value="Leu-rich_rpt_4"/>
</dbReference>
<proteinExistence type="inferred from homology"/>